<dbReference type="EMBL" id="BAABAB010000007">
    <property type="protein sequence ID" value="GAA3611998.1"/>
    <property type="molecule type" value="Genomic_DNA"/>
</dbReference>
<name>A0ABP6ZJR4_9ACTN</name>
<reference evidence="3" key="1">
    <citation type="journal article" date="2019" name="Int. J. Syst. Evol. Microbiol.">
        <title>The Global Catalogue of Microorganisms (GCM) 10K type strain sequencing project: providing services to taxonomists for standard genome sequencing and annotation.</title>
        <authorList>
            <consortium name="The Broad Institute Genomics Platform"/>
            <consortium name="The Broad Institute Genome Sequencing Center for Infectious Disease"/>
            <person name="Wu L."/>
            <person name="Ma J."/>
        </authorList>
    </citation>
    <scope>NUCLEOTIDE SEQUENCE [LARGE SCALE GENOMIC DNA]</scope>
    <source>
        <strain evidence="3">JCM 16929</strain>
    </source>
</reference>
<dbReference type="RefSeq" id="WP_344802514.1">
    <property type="nucleotide sequence ID" value="NZ_BAABAB010000007.1"/>
</dbReference>
<dbReference type="Gene3D" id="1.25.40.10">
    <property type="entry name" value="Tetratricopeptide repeat domain"/>
    <property type="match status" value="1"/>
</dbReference>
<evidence type="ECO:0000259" key="1">
    <source>
        <dbReference type="Pfam" id="PF12770"/>
    </source>
</evidence>
<accession>A0ABP6ZJR4</accession>
<dbReference type="InterPro" id="IPR019734">
    <property type="entry name" value="TPR_rpt"/>
</dbReference>
<protein>
    <submittedName>
        <fullName evidence="2">CHAT domain-containing protein</fullName>
    </submittedName>
</protein>
<evidence type="ECO:0000313" key="2">
    <source>
        <dbReference type="EMBL" id="GAA3611998.1"/>
    </source>
</evidence>
<dbReference type="SUPFAM" id="SSF48452">
    <property type="entry name" value="TPR-like"/>
    <property type="match status" value="1"/>
</dbReference>
<gene>
    <name evidence="2" type="ORF">GCM10022236_12290</name>
</gene>
<dbReference type="InterPro" id="IPR011990">
    <property type="entry name" value="TPR-like_helical_dom_sf"/>
</dbReference>
<organism evidence="2 3">
    <name type="scientific">Microlunatus ginsengisoli</name>
    <dbReference type="NCBI Taxonomy" id="363863"/>
    <lineage>
        <taxon>Bacteria</taxon>
        <taxon>Bacillati</taxon>
        <taxon>Actinomycetota</taxon>
        <taxon>Actinomycetes</taxon>
        <taxon>Propionibacteriales</taxon>
        <taxon>Propionibacteriaceae</taxon>
        <taxon>Microlunatus</taxon>
    </lineage>
</organism>
<dbReference type="InterPro" id="IPR024983">
    <property type="entry name" value="CHAT_dom"/>
</dbReference>
<keyword evidence="3" id="KW-1185">Reference proteome</keyword>
<dbReference type="SMART" id="SM00028">
    <property type="entry name" value="TPR"/>
    <property type="match status" value="3"/>
</dbReference>
<dbReference type="Proteomes" id="UP001501490">
    <property type="component" value="Unassembled WGS sequence"/>
</dbReference>
<evidence type="ECO:0000313" key="3">
    <source>
        <dbReference type="Proteomes" id="UP001501490"/>
    </source>
</evidence>
<dbReference type="Pfam" id="PF12770">
    <property type="entry name" value="CHAT"/>
    <property type="match status" value="1"/>
</dbReference>
<comment type="caution">
    <text evidence="2">The sequence shown here is derived from an EMBL/GenBank/DDBJ whole genome shotgun (WGS) entry which is preliminary data.</text>
</comment>
<proteinExistence type="predicted"/>
<sequence length="881" mass="93100">MQPIPALRARADAALAMVDRDPGSGITAARQVVRAAARAGEPAAASIGERAWGHALLHVGELDDAARHLRRAALLGERAGAPELVGEARSKLAFALVQQGRPRAALREVEAAIPQLDGVPAARARAQRAIVLHIMGRLDDSLDDYERALRVLRRHDDKLGVQRMLINRALVHSDRYAFGAAERDLLEAATLATELDRRLTIGLIANNLGALDTLRGDVPAALRQLDRAEAIIGAHGAQLGTLHQDRAQLLLTVGLVAEAEEAATRAIVAYNREGRGLKVPEVQLLLAQAALLTGRVRLSADHAGAAFDRFRAQSRPEWRELARLGRLRAQLRAGERPRVADRTLDAMVGSLRAAGWPGAALDASLVAVEIGTRRRGAESAPVRARLDEAAAAATSRGPALLRARGWYARALAAEAAGDDTGSLRAARAGLRILDEHAATMGASDLRVHAAVHRSDLVDLGLRVSFRSRRAGRLLEWSERARASRLLTAPVQPPDDPELAAALAELRSVTKTAADPGPGQPELVARQAQLERRIRDRARYLAGGSAAVRGPVRLAELADVLGRRALVGFVQWQGQIHALTVVDRRLSIRPVAPTRIVADLVDRLEFAFRRHARPAHGPVRDASAQLLASAAGQLDTTLLGGPPETAGRPLVIVPTGPLHSVPWALLPSCVGRAVTVSPSATLWRAAAARFVPVDRTSAPAVVVVAGPRLSAAHQEALAVARLHADRCSALVGQASTVEAVRSALGGAELVHLATHGRLSAENPLFSHLELVDGPLMIFDVERLPRVPDTLVLASCDSGRSAVRAGDELIGLAVAFLERGTTQLIASVLSVPDAPTVPVMIALHERLAAGLPAAEALAAAQAALLPLGGEQLAAAAGFVCFGV</sequence>
<feature type="domain" description="CHAT" evidence="1">
    <location>
        <begin position="630"/>
        <end position="866"/>
    </location>
</feature>